<organism evidence="2 3">
    <name type="scientific">Massilia pinisoli</name>
    <dbReference type="NCBI Taxonomy" id="1772194"/>
    <lineage>
        <taxon>Bacteria</taxon>
        <taxon>Pseudomonadati</taxon>
        <taxon>Pseudomonadota</taxon>
        <taxon>Betaproteobacteria</taxon>
        <taxon>Burkholderiales</taxon>
        <taxon>Oxalobacteraceae</taxon>
        <taxon>Telluria group</taxon>
        <taxon>Massilia</taxon>
    </lineage>
</organism>
<name>A0ABT1ZMU1_9BURK</name>
<dbReference type="EMBL" id="JANUGW010000004">
    <property type="protein sequence ID" value="MCS0581208.1"/>
    <property type="molecule type" value="Genomic_DNA"/>
</dbReference>
<accession>A0ABT1ZMU1</accession>
<gene>
    <name evidence="2" type="ORF">NX784_06360</name>
</gene>
<sequence>MQERQRRSDEATANAVARGLNILAVRDADVAQRYMEHMHVPPHVICRVLTQPILRRRLSPEQSVSEAITPSLPAEPDQPA</sequence>
<evidence type="ECO:0000313" key="2">
    <source>
        <dbReference type="EMBL" id="MCS0581208.1"/>
    </source>
</evidence>
<protein>
    <submittedName>
        <fullName evidence="2">Uncharacterized protein</fullName>
    </submittedName>
</protein>
<keyword evidence="3" id="KW-1185">Reference proteome</keyword>
<evidence type="ECO:0000313" key="3">
    <source>
        <dbReference type="Proteomes" id="UP001204151"/>
    </source>
</evidence>
<feature type="region of interest" description="Disordered" evidence="1">
    <location>
        <begin position="59"/>
        <end position="80"/>
    </location>
</feature>
<comment type="caution">
    <text evidence="2">The sequence shown here is derived from an EMBL/GenBank/DDBJ whole genome shotgun (WGS) entry which is preliminary data.</text>
</comment>
<evidence type="ECO:0000256" key="1">
    <source>
        <dbReference type="SAM" id="MobiDB-lite"/>
    </source>
</evidence>
<dbReference type="RefSeq" id="WP_258815826.1">
    <property type="nucleotide sequence ID" value="NZ_JANUGW010000004.1"/>
</dbReference>
<dbReference type="Proteomes" id="UP001204151">
    <property type="component" value="Unassembled WGS sequence"/>
</dbReference>
<proteinExistence type="predicted"/>
<reference evidence="2 3" key="1">
    <citation type="submission" date="2022-08" db="EMBL/GenBank/DDBJ databases">
        <title>Reclassification of Massilia species as members of the genera Telluria, Duganella, Pseudoduganella, Mokoshia gen. nov. and Zemynaea gen. nov. using orthogonal and non-orthogonal genome-based approaches.</title>
        <authorList>
            <person name="Bowman J.P."/>
        </authorList>
    </citation>
    <scope>NUCLEOTIDE SEQUENCE [LARGE SCALE GENOMIC DNA]</scope>
    <source>
        <strain evidence="2 3">JCM 31316</strain>
    </source>
</reference>